<gene>
    <name evidence="1" type="ORF">DCE93_04890</name>
</gene>
<dbReference type="EMBL" id="CP028913">
    <property type="protein sequence ID" value="AWB95076.1"/>
    <property type="molecule type" value="Genomic_DNA"/>
</dbReference>
<organism evidence="1 2">
    <name type="scientific">Agromyces badenianii</name>
    <dbReference type="NCBI Taxonomy" id="2080742"/>
    <lineage>
        <taxon>Bacteria</taxon>
        <taxon>Bacillati</taxon>
        <taxon>Actinomycetota</taxon>
        <taxon>Actinomycetes</taxon>
        <taxon>Micrococcales</taxon>
        <taxon>Microbacteriaceae</taxon>
        <taxon>Agromyces</taxon>
    </lineage>
</organism>
<sequence length="63" mass="6768">MLGSSILARPGSLPDRDVMVATRGHATDDAWLIARESIEISCMTAIIRRNRLLATSATVTIDG</sequence>
<accession>A0A2S0WUQ2</accession>
<proteinExistence type="predicted"/>
<name>A0A2S0WUQ2_9MICO</name>
<evidence type="ECO:0000313" key="2">
    <source>
        <dbReference type="Proteomes" id="UP000244729"/>
    </source>
</evidence>
<evidence type="ECO:0000313" key="1">
    <source>
        <dbReference type="EMBL" id="AWB95076.1"/>
    </source>
</evidence>
<reference evidence="1 2" key="1">
    <citation type="submission" date="2018-04" db="EMBL/GenBank/DDBJ databases">
        <authorList>
            <person name="Li J."/>
        </authorList>
    </citation>
    <scope>NUCLEOTIDE SEQUENCE [LARGE SCALE GENOMIC DNA]</scope>
    <source>
        <strain evidence="2">30A</strain>
    </source>
</reference>
<dbReference type="KEGG" id="agm:DCE93_04890"/>
<dbReference type="Proteomes" id="UP000244729">
    <property type="component" value="Chromosome"/>
</dbReference>
<protein>
    <submittedName>
        <fullName evidence="1">Uncharacterized protein</fullName>
    </submittedName>
</protein>
<keyword evidence="2" id="KW-1185">Reference proteome</keyword>
<dbReference type="AlphaFoldDB" id="A0A2S0WUQ2"/>